<comment type="caution">
    <text evidence="1">The sequence shown here is derived from an EMBL/GenBank/DDBJ whole genome shotgun (WGS) entry which is preliminary data.</text>
</comment>
<gene>
    <name evidence="1" type="ORF">GCM10010140_75600</name>
</gene>
<protein>
    <recommendedName>
        <fullName evidence="3">DDE Tnp4 domain-containing protein</fullName>
    </recommendedName>
</protein>
<dbReference type="RefSeq" id="WP_229812047.1">
    <property type="nucleotide sequence ID" value="NZ_BMQJ01000037.1"/>
</dbReference>
<evidence type="ECO:0000313" key="1">
    <source>
        <dbReference type="EMBL" id="GGQ34507.1"/>
    </source>
</evidence>
<keyword evidence="2" id="KW-1185">Reference proteome</keyword>
<accession>A0ABQ2RKF5</accession>
<evidence type="ECO:0008006" key="3">
    <source>
        <dbReference type="Google" id="ProtNLM"/>
    </source>
</evidence>
<reference evidence="2" key="1">
    <citation type="journal article" date="2019" name="Int. J. Syst. Evol. Microbiol.">
        <title>The Global Catalogue of Microorganisms (GCM) 10K type strain sequencing project: providing services to taxonomists for standard genome sequencing and annotation.</title>
        <authorList>
            <consortium name="The Broad Institute Genomics Platform"/>
            <consortium name="The Broad Institute Genome Sequencing Center for Infectious Disease"/>
            <person name="Wu L."/>
            <person name="Ma J."/>
        </authorList>
    </citation>
    <scope>NUCLEOTIDE SEQUENCE [LARGE SCALE GENOMIC DNA]</scope>
    <source>
        <strain evidence="2">JCM 3115</strain>
    </source>
</reference>
<sequence length="124" mass="13912">MLDPTMVETPSPPPGLDALAALRERLQELYRYHGKPGYRELAKRTGNAVSHTTAHAVIRCQKPPRWGQPEFIVERLKAVGRASVEHGFAHLKTWSILTELRTSPARAANLLRALLVLTNLELDR</sequence>
<dbReference type="EMBL" id="BMQJ01000037">
    <property type="protein sequence ID" value="GGQ34507.1"/>
    <property type="molecule type" value="Genomic_DNA"/>
</dbReference>
<name>A0ABQ2RKF5_9ACTN</name>
<dbReference type="Proteomes" id="UP000611554">
    <property type="component" value="Unassembled WGS sequence"/>
</dbReference>
<organism evidence="1 2">
    <name type="scientific">Streptosporangium pseudovulgare</name>
    <dbReference type="NCBI Taxonomy" id="35765"/>
    <lineage>
        <taxon>Bacteria</taxon>
        <taxon>Bacillati</taxon>
        <taxon>Actinomycetota</taxon>
        <taxon>Actinomycetes</taxon>
        <taxon>Streptosporangiales</taxon>
        <taxon>Streptosporangiaceae</taxon>
        <taxon>Streptosporangium</taxon>
    </lineage>
</organism>
<evidence type="ECO:0000313" key="2">
    <source>
        <dbReference type="Proteomes" id="UP000611554"/>
    </source>
</evidence>
<proteinExistence type="predicted"/>